<dbReference type="InterPro" id="IPR027417">
    <property type="entry name" value="P-loop_NTPase"/>
</dbReference>
<feature type="region of interest" description="Disordered" evidence="2">
    <location>
        <begin position="308"/>
        <end position="378"/>
    </location>
</feature>
<dbReference type="RefSeq" id="XP_005844222.1">
    <property type="nucleotide sequence ID" value="XM_005844160.1"/>
</dbReference>
<dbReference type="GO" id="GO:0032204">
    <property type="term" value="P:regulation of telomere maintenance"/>
    <property type="evidence" value="ECO:0007669"/>
    <property type="project" value="TreeGrafter"/>
</dbReference>
<dbReference type="GO" id="GO:0005634">
    <property type="term" value="C:nucleus"/>
    <property type="evidence" value="ECO:0007669"/>
    <property type="project" value="InterPro"/>
</dbReference>
<dbReference type="Proteomes" id="UP000008141">
    <property type="component" value="Unassembled WGS sequence"/>
</dbReference>
<dbReference type="SUPFAM" id="SSF52540">
    <property type="entry name" value="P-loop containing nucleoside triphosphate hydrolases"/>
    <property type="match status" value="1"/>
</dbReference>
<feature type="compositionally biased region" description="Polar residues" evidence="2">
    <location>
        <begin position="323"/>
        <end position="335"/>
    </location>
</feature>
<feature type="compositionally biased region" description="Low complexity" evidence="2">
    <location>
        <begin position="407"/>
        <end position="427"/>
    </location>
</feature>
<feature type="compositionally biased region" description="Gly residues" evidence="2">
    <location>
        <begin position="892"/>
        <end position="907"/>
    </location>
</feature>
<feature type="compositionally biased region" description="Low complexity" evidence="2">
    <location>
        <begin position="437"/>
        <end position="447"/>
    </location>
</feature>
<dbReference type="PANTHER" id="PTHR13413">
    <property type="entry name" value="YLP MOTIF CONTAINING PROTEIN NUCLEAR PROTEIN ZAP"/>
    <property type="match status" value="1"/>
</dbReference>
<dbReference type="EMBL" id="GL433858">
    <property type="protein sequence ID" value="EFN52120.1"/>
    <property type="molecule type" value="Genomic_DNA"/>
</dbReference>
<feature type="compositionally biased region" description="Polar residues" evidence="2">
    <location>
        <begin position="355"/>
        <end position="364"/>
    </location>
</feature>
<evidence type="ECO:0008006" key="5">
    <source>
        <dbReference type="Google" id="ProtNLM"/>
    </source>
</evidence>
<dbReference type="OrthoDB" id="515635at2759"/>
<dbReference type="InterPro" id="IPR026314">
    <property type="entry name" value="YLP_motif_con_p1"/>
</dbReference>
<keyword evidence="4" id="KW-1185">Reference proteome</keyword>
<feature type="compositionally biased region" description="Acidic residues" evidence="2">
    <location>
        <begin position="844"/>
        <end position="856"/>
    </location>
</feature>
<accession>E1ZPT6</accession>
<feature type="region of interest" description="Disordered" evidence="2">
    <location>
        <begin position="396"/>
        <end position="507"/>
    </location>
</feature>
<organism evidence="4">
    <name type="scientific">Chlorella variabilis</name>
    <name type="common">Green alga</name>
    <dbReference type="NCBI Taxonomy" id="554065"/>
    <lineage>
        <taxon>Eukaryota</taxon>
        <taxon>Viridiplantae</taxon>
        <taxon>Chlorophyta</taxon>
        <taxon>core chlorophytes</taxon>
        <taxon>Trebouxiophyceae</taxon>
        <taxon>Chlorellales</taxon>
        <taxon>Chlorellaceae</taxon>
        <taxon>Chlorella clade</taxon>
        <taxon>Chlorella</taxon>
    </lineage>
</organism>
<feature type="compositionally biased region" description="Pro residues" evidence="2">
    <location>
        <begin position="462"/>
        <end position="474"/>
    </location>
</feature>
<sequence>MATGATLKDLAPEEKQKVARLILQVAEKERALKAAEAVAAEASAAVKSATQLGQQNLELARENTSLRAKLSHAFDLLRTYQHKCRVLDATVQVTSSRPASPGCQTPAAAAAAGGWGGIGVDAQQLAGCLSLLESSRDGSMPVAPVCAAGQRSSDTEAAAGYASSRQLSPVEEGPWEGASPAGHSQALPSSAGSVQQPQLLPAATQSAAQRPAPASPAPPSAAGVATRCAAVPPDSAQVAPHPLPQLEALKMLAQALLEAQAEVAAKQQQQAVEAAGLLPALRLPRGALVFDACLGPYGGYLIAPPPPDSQCAGSDGSVDGGRTISSGSTQPSKSQAPERVPLAAVPQHAAERNDSSPTRCQSLASPGRPGSSSGRGGRELVIDDCLMDLLRDVESMAPQQRSGSGRAPPYGYQQQQQQQQQQQPGVAPGQGGGWGFGQQQQQQPGVAPGQGGGWGFGQQQQQPPPPQQHPPVPAAPQHQPGMQPYAAAPGAPPAPAAPSAAPRPAAAQPLPQLRADALSLLQPGPARERRPRRLAVLLRGLPGSGKSHVARLIREREVAAGGEAPRILSLDDYFMTEVEREVEEGEEGGRRGRKRRVEVLEYRYEPEMEAAYQRSLLKAFQRALEEARFRFIVVDAPAIKARAACRPLCPVADFKDFWSAGQAAGYEVYVAQPPEADPQVCYARCGHGRSKEDVYRLSAEWEATPAVYTLLLLDGLLGRGGGVASGAIAEVEMGQEDEDGAAPSGGGSDGEEEEGEGAAAAAGDGRPAAASRWAALEDGGEGEVRQQAAARRKKQRSGQGAGGLAVDDWRELLGANGGAAAGPRGILSRGGGSARKKRVRWPDEEWAGGEAEAEEEQGFRIGGSTAGTPAKAGLEVVHVLHGLGPPSELEDGGAGVAPHPGGGGPRAQGGFAAAARAEHQTEAGLFRRLLLSRGAPG</sequence>
<dbReference type="AlphaFoldDB" id="E1ZPT6"/>
<evidence type="ECO:0000313" key="3">
    <source>
        <dbReference type="EMBL" id="EFN52120.1"/>
    </source>
</evidence>
<feature type="compositionally biased region" description="Low complexity" evidence="2">
    <location>
        <begin position="475"/>
        <end position="489"/>
    </location>
</feature>
<proteinExistence type="predicted"/>
<dbReference type="KEGG" id="cvr:CHLNCDRAFT_58963"/>
<feature type="compositionally biased region" description="Low complexity" evidence="2">
    <location>
        <begin position="201"/>
        <end position="212"/>
    </location>
</feature>
<dbReference type="Gene3D" id="3.40.50.300">
    <property type="entry name" value="P-loop containing nucleotide triphosphate hydrolases"/>
    <property type="match status" value="1"/>
</dbReference>
<protein>
    <recommendedName>
        <fullName evidence="5">YLP motif-containing protein 1</fullName>
    </recommendedName>
</protein>
<feature type="compositionally biased region" description="Low complexity" evidence="2">
    <location>
        <begin position="757"/>
        <end position="772"/>
    </location>
</feature>
<reference evidence="3 4" key="1">
    <citation type="journal article" date="2010" name="Plant Cell">
        <title>The Chlorella variabilis NC64A genome reveals adaptation to photosymbiosis, coevolution with viruses, and cryptic sex.</title>
        <authorList>
            <person name="Blanc G."/>
            <person name="Duncan G."/>
            <person name="Agarkova I."/>
            <person name="Borodovsky M."/>
            <person name="Gurnon J."/>
            <person name="Kuo A."/>
            <person name="Lindquist E."/>
            <person name="Lucas S."/>
            <person name="Pangilinan J."/>
            <person name="Polle J."/>
            <person name="Salamov A."/>
            <person name="Terry A."/>
            <person name="Yamada T."/>
            <person name="Dunigan D.D."/>
            <person name="Grigoriev I.V."/>
            <person name="Claverie J.M."/>
            <person name="Van Etten J.L."/>
        </authorList>
    </citation>
    <scope>NUCLEOTIDE SEQUENCE [LARGE SCALE GENOMIC DNA]</scope>
    <source>
        <strain evidence="3 4">NC64A</strain>
    </source>
</reference>
<feature type="region of interest" description="Disordered" evidence="2">
    <location>
        <begin position="733"/>
        <end position="803"/>
    </location>
</feature>
<evidence type="ECO:0000256" key="2">
    <source>
        <dbReference type="SAM" id="MobiDB-lite"/>
    </source>
</evidence>
<feature type="coiled-coil region" evidence="1">
    <location>
        <begin position="18"/>
        <end position="45"/>
    </location>
</feature>
<feature type="region of interest" description="Disordered" evidence="2">
    <location>
        <begin position="885"/>
        <end position="918"/>
    </location>
</feature>
<dbReference type="GeneID" id="17351627"/>
<dbReference type="InParanoid" id="E1ZPT6"/>
<dbReference type="PANTHER" id="PTHR13413:SF0">
    <property type="entry name" value="YLP MOTIF-CONTAINING PROTEIN 1"/>
    <property type="match status" value="1"/>
</dbReference>
<dbReference type="eggNOG" id="KOG2400">
    <property type="taxonomic scope" value="Eukaryota"/>
</dbReference>
<name>E1ZPT6_CHLVA</name>
<gene>
    <name evidence="3" type="ORF">CHLNCDRAFT_58963</name>
</gene>
<feature type="region of interest" description="Disordered" evidence="2">
    <location>
        <begin position="837"/>
        <end position="857"/>
    </location>
</feature>
<evidence type="ECO:0000313" key="4">
    <source>
        <dbReference type="Proteomes" id="UP000008141"/>
    </source>
</evidence>
<feature type="compositionally biased region" description="Polar residues" evidence="2">
    <location>
        <begin position="186"/>
        <end position="198"/>
    </location>
</feature>
<feature type="region of interest" description="Disordered" evidence="2">
    <location>
        <begin position="157"/>
        <end position="225"/>
    </location>
</feature>
<feature type="compositionally biased region" description="Low complexity" evidence="2">
    <location>
        <begin position="497"/>
        <end position="507"/>
    </location>
</feature>
<evidence type="ECO:0000256" key="1">
    <source>
        <dbReference type="SAM" id="Coils"/>
    </source>
</evidence>
<keyword evidence="1" id="KW-0175">Coiled coil</keyword>